<evidence type="ECO:0000256" key="11">
    <source>
        <dbReference type="ARBA" id="ARBA00023163"/>
    </source>
</evidence>
<dbReference type="InterPro" id="IPR002694">
    <property type="entry name" value="Znf_CHC2"/>
</dbReference>
<dbReference type="InterPro" id="IPR030846">
    <property type="entry name" value="DnaG_bac"/>
</dbReference>
<dbReference type="SUPFAM" id="SSF57783">
    <property type="entry name" value="Zinc beta-ribbon"/>
    <property type="match status" value="1"/>
</dbReference>
<dbReference type="InterPro" id="IPR006171">
    <property type="entry name" value="TOPRIM_dom"/>
</dbReference>
<comment type="subunit">
    <text evidence="12">Monomer. Interacts with DnaB.</text>
</comment>
<keyword evidence="5 12" id="KW-0235">DNA replication</keyword>
<protein>
    <recommendedName>
        <fullName evidence="12 13">DNA primase</fullName>
        <ecNumber evidence="12">2.7.7.101</ecNumber>
    </recommendedName>
</protein>
<accession>A0A0G1H131</accession>
<dbReference type="GO" id="GO:0005737">
    <property type="term" value="C:cytoplasm"/>
    <property type="evidence" value="ECO:0007669"/>
    <property type="project" value="TreeGrafter"/>
</dbReference>
<comment type="caution">
    <text evidence="16">The sequence shown here is derived from an EMBL/GenBank/DDBJ whole genome shotgun (WGS) entry which is preliminary data.</text>
</comment>
<dbReference type="PANTHER" id="PTHR30313">
    <property type="entry name" value="DNA PRIMASE"/>
    <property type="match status" value="1"/>
</dbReference>
<keyword evidence="1 12" id="KW-0240">DNA-directed RNA polymerase</keyword>
<comment type="cofactor">
    <cofactor evidence="12 13 14">
        <name>Zn(2+)</name>
        <dbReference type="ChEBI" id="CHEBI:29105"/>
    </cofactor>
    <text evidence="12 13 14">Binds 1 zinc ion per monomer.</text>
</comment>
<evidence type="ECO:0000256" key="2">
    <source>
        <dbReference type="ARBA" id="ARBA00022515"/>
    </source>
</evidence>
<dbReference type="AlphaFoldDB" id="A0A0G1H131"/>
<keyword evidence="7 12" id="KW-0863">Zinc-finger</keyword>
<dbReference type="PATRIC" id="fig|1618647.3.peg.536"/>
<dbReference type="InterPro" id="IPR037068">
    <property type="entry name" value="DNA_primase_core_N_sf"/>
</dbReference>
<dbReference type="EC" id="2.7.7.101" evidence="12"/>
<feature type="domain" description="Toprim" evidence="15">
    <location>
        <begin position="287"/>
        <end position="368"/>
    </location>
</feature>
<evidence type="ECO:0000256" key="7">
    <source>
        <dbReference type="ARBA" id="ARBA00022771"/>
    </source>
</evidence>
<evidence type="ECO:0000256" key="10">
    <source>
        <dbReference type="ARBA" id="ARBA00023125"/>
    </source>
</evidence>
<evidence type="ECO:0000256" key="6">
    <source>
        <dbReference type="ARBA" id="ARBA00022723"/>
    </source>
</evidence>
<evidence type="ECO:0000313" key="16">
    <source>
        <dbReference type="EMBL" id="KKT41086.1"/>
    </source>
</evidence>
<dbReference type="GO" id="GO:0006269">
    <property type="term" value="P:DNA replication, synthesis of primer"/>
    <property type="evidence" value="ECO:0007669"/>
    <property type="project" value="UniProtKB-UniRule"/>
</dbReference>
<dbReference type="SMART" id="SM00493">
    <property type="entry name" value="TOPRIM"/>
    <property type="match status" value="1"/>
</dbReference>
<dbReference type="InterPro" id="IPR034151">
    <property type="entry name" value="TOPRIM_DnaG_bac"/>
</dbReference>
<reference evidence="16 17" key="1">
    <citation type="journal article" date="2015" name="Nature">
        <title>rRNA introns, odd ribosomes, and small enigmatic genomes across a large radiation of phyla.</title>
        <authorList>
            <person name="Brown C.T."/>
            <person name="Hug L.A."/>
            <person name="Thomas B.C."/>
            <person name="Sharon I."/>
            <person name="Castelle C.J."/>
            <person name="Singh A."/>
            <person name="Wilkins M.J."/>
            <person name="Williams K.H."/>
            <person name="Banfield J.F."/>
        </authorList>
    </citation>
    <scope>NUCLEOTIDE SEQUENCE [LARGE SCALE GENOMIC DNA]</scope>
</reference>
<dbReference type="GO" id="GO:1990077">
    <property type="term" value="C:primosome complex"/>
    <property type="evidence" value="ECO:0007669"/>
    <property type="project" value="UniProtKB-KW"/>
</dbReference>
<evidence type="ECO:0000259" key="15">
    <source>
        <dbReference type="PROSITE" id="PS50880"/>
    </source>
</evidence>
<dbReference type="InterPro" id="IPR050219">
    <property type="entry name" value="DnaG_primase"/>
</dbReference>
<dbReference type="Gene3D" id="3.90.580.10">
    <property type="entry name" value="Zinc finger, CHC2-type domain"/>
    <property type="match status" value="1"/>
</dbReference>
<dbReference type="SMART" id="SM00400">
    <property type="entry name" value="ZnF_CHCC"/>
    <property type="match status" value="1"/>
</dbReference>
<keyword evidence="6 12" id="KW-0479">Metal-binding</keyword>
<dbReference type="SUPFAM" id="SSF56731">
    <property type="entry name" value="DNA primase core"/>
    <property type="match status" value="1"/>
</dbReference>
<comment type="catalytic activity">
    <reaction evidence="12">
        <text>ssDNA + n NTP = ssDNA/pppN(pN)n-1 hybrid + (n-1) diphosphate.</text>
        <dbReference type="EC" id="2.7.7.101"/>
    </reaction>
</comment>
<dbReference type="HAMAP" id="MF_00974">
    <property type="entry name" value="DNA_primase_DnaG"/>
    <property type="match status" value="1"/>
</dbReference>
<evidence type="ECO:0000256" key="14">
    <source>
        <dbReference type="PIRSR" id="PIRSR002811-1"/>
    </source>
</evidence>
<evidence type="ECO:0000256" key="13">
    <source>
        <dbReference type="PIRNR" id="PIRNR002811"/>
    </source>
</evidence>
<dbReference type="GO" id="GO:0008270">
    <property type="term" value="F:zinc ion binding"/>
    <property type="evidence" value="ECO:0007669"/>
    <property type="project" value="UniProtKB-UniRule"/>
</dbReference>
<evidence type="ECO:0000256" key="9">
    <source>
        <dbReference type="ARBA" id="ARBA00022842"/>
    </source>
</evidence>
<comment type="domain">
    <text evidence="12">Contains an N-terminal zinc-binding domain, a central core domain that contains the primase activity, and a C-terminal DnaB-binding domain.</text>
</comment>
<dbReference type="InterPro" id="IPR036977">
    <property type="entry name" value="DNA_primase_Znf_CHC2"/>
</dbReference>
<proteinExistence type="inferred from homology"/>
<comment type="function">
    <text evidence="12 13">RNA polymerase that catalyzes the synthesis of short RNA molecules used as primers for DNA polymerase during DNA replication.</text>
</comment>
<evidence type="ECO:0000256" key="1">
    <source>
        <dbReference type="ARBA" id="ARBA00022478"/>
    </source>
</evidence>
<dbReference type="Gene3D" id="3.40.1360.10">
    <property type="match status" value="1"/>
</dbReference>
<dbReference type="Proteomes" id="UP000034736">
    <property type="component" value="Unassembled WGS sequence"/>
</dbReference>
<evidence type="ECO:0000256" key="3">
    <source>
        <dbReference type="ARBA" id="ARBA00022679"/>
    </source>
</evidence>
<dbReference type="Pfam" id="PF08275">
    <property type="entry name" value="DNAG_N"/>
    <property type="match status" value="1"/>
</dbReference>
<dbReference type="FunFam" id="3.90.580.10:FF:000001">
    <property type="entry name" value="DNA primase"/>
    <property type="match status" value="1"/>
</dbReference>
<evidence type="ECO:0000256" key="5">
    <source>
        <dbReference type="ARBA" id="ARBA00022705"/>
    </source>
</evidence>
<dbReference type="GO" id="GO:0003677">
    <property type="term" value="F:DNA binding"/>
    <property type="evidence" value="ECO:0007669"/>
    <property type="project" value="UniProtKB-KW"/>
</dbReference>
<dbReference type="CDD" id="cd03364">
    <property type="entry name" value="TOPRIM_DnaG_primases"/>
    <property type="match status" value="1"/>
</dbReference>
<keyword evidence="9" id="KW-0460">Magnesium</keyword>
<dbReference type="PROSITE" id="PS50880">
    <property type="entry name" value="TOPRIM"/>
    <property type="match status" value="1"/>
</dbReference>
<organism evidence="16 17">
    <name type="scientific">Candidatus Giovannonibacteria bacterium GW2011_GWA2_44_13b</name>
    <dbReference type="NCBI Taxonomy" id="1618647"/>
    <lineage>
        <taxon>Bacteria</taxon>
        <taxon>Candidatus Giovannoniibacteriota</taxon>
    </lineage>
</organism>
<dbReference type="Pfam" id="PF13155">
    <property type="entry name" value="Toprim_2"/>
    <property type="match status" value="1"/>
</dbReference>
<dbReference type="PANTHER" id="PTHR30313:SF2">
    <property type="entry name" value="DNA PRIMASE"/>
    <property type="match status" value="1"/>
</dbReference>
<dbReference type="STRING" id="1618647.UW30_C0012G0012"/>
<keyword evidence="3 12" id="KW-0808">Transferase</keyword>
<keyword evidence="2 12" id="KW-0639">Primosome</keyword>
<evidence type="ECO:0000256" key="12">
    <source>
        <dbReference type="HAMAP-Rule" id="MF_00974"/>
    </source>
</evidence>
<keyword evidence="11 12" id="KW-0804">Transcription</keyword>
<dbReference type="GO" id="GO:0003899">
    <property type="term" value="F:DNA-directed RNA polymerase activity"/>
    <property type="evidence" value="ECO:0007669"/>
    <property type="project" value="UniProtKB-UniRule"/>
</dbReference>
<dbReference type="Gene3D" id="3.90.980.10">
    <property type="entry name" value="DNA primase, catalytic core, N-terminal domain"/>
    <property type="match status" value="1"/>
</dbReference>
<sequence>MSQAEEIKNRIDVVDLVGSYIRLTKAGSNFKARCPFHNEKTPSFNVSPARQIWHCFGCGKGGDIIEFVKEIEGFEFFDALKLLADRAGVELAHEDSGIRNERTMAFALLEEAAKFYEGNFVEKVAPKSEHFPERVRASELPQRGLSAGETESASSATFSPYNYLISRGLTGETIKEFRIGYAPTEWKSIFNHLLGKGYKADEIERGGLIVRSQNSKMATQNYYDRFRGRIMFPIFDASGKVIAFGGRMFPDRENEAKYVNSPETNLYQKGKVLYGFNKSKSEILKEGECIIVEGYMDMIMSWQAGIKNVVASSGTALTSDQLKILRRLSEKLITAFDMDRAGEDAARRGITLALADGFEVRVAGELKIATPGVAITAIKDPADAVQKDPAIWQGAVKNSRHIIQFYIDSALAKFPAASHEAKREFQKTVMPAVVSLSDLEKAHWIKQIGKTLDIAEEAVWGALKNEQLRRADNQKSEVGAMAEASGKKPNDRKLLLESKILSILAQYPMLSDKVESGFEALFQNKGTAAVFAELFLNGAIEAEAELVHCQRELKKEYLKVKLEKLSQTMREADKNGKTDDQNILEFQRLMLELSRMQ</sequence>
<feature type="zinc finger region" description="CHC2-type" evidence="12 14">
    <location>
        <begin position="34"/>
        <end position="58"/>
    </location>
</feature>
<name>A0A0G1H131_9BACT</name>
<evidence type="ECO:0000256" key="4">
    <source>
        <dbReference type="ARBA" id="ARBA00022695"/>
    </source>
</evidence>
<keyword evidence="4 12" id="KW-0548">Nucleotidyltransferase</keyword>
<gene>
    <name evidence="12" type="primary">dnaG</name>
    <name evidence="16" type="ORF">UW30_C0012G0012</name>
</gene>
<dbReference type="EMBL" id="LCHU01000012">
    <property type="protein sequence ID" value="KKT41086.1"/>
    <property type="molecule type" value="Genomic_DNA"/>
</dbReference>
<keyword evidence="10 12" id="KW-0238">DNA-binding</keyword>
<dbReference type="Pfam" id="PF01807">
    <property type="entry name" value="Zn_ribbon_DnaG"/>
    <property type="match status" value="1"/>
</dbReference>
<evidence type="ECO:0000313" key="17">
    <source>
        <dbReference type="Proteomes" id="UP000034736"/>
    </source>
</evidence>
<dbReference type="PIRSF" id="PIRSF002811">
    <property type="entry name" value="DnaG"/>
    <property type="match status" value="1"/>
</dbReference>
<comment type="similarity">
    <text evidence="12 13">Belongs to the DnaG primase family.</text>
</comment>
<evidence type="ECO:0000256" key="8">
    <source>
        <dbReference type="ARBA" id="ARBA00022833"/>
    </source>
</evidence>
<keyword evidence="8 12" id="KW-0862">Zinc</keyword>
<dbReference type="GO" id="GO:0000428">
    <property type="term" value="C:DNA-directed RNA polymerase complex"/>
    <property type="evidence" value="ECO:0007669"/>
    <property type="project" value="UniProtKB-KW"/>
</dbReference>
<dbReference type="InterPro" id="IPR013264">
    <property type="entry name" value="DNAG_N"/>
</dbReference>